<gene>
    <name evidence="7" type="ORF">CL176_03145</name>
</gene>
<feature type="transmembrane region" description="Helical" evidence="6">
    <location>
        <begin position="78"/>
        <end position="94"/>
    </location>
</feature>
<evidence type="ECO:0000256" key="1">
    <source>
        <dbReference type="ARBA" id="ARBA00004651"/>
    </source>
</evidence>
<evidence type="ECO:0000313" key="7">
    <source>
        <dbReference type="EMBL" id="AXY25104.1"/>
    </source>
</evidence>
<organism evidence="7 8">
    <name type="scientific">Suicoccus acidiformans</name>
    <dbReference type="NCBI Taxonomy" id="2036206"/>
    <lineage>
        <taxon>Bacteria</taxon>
        <taxon>Bacillati</taxon>
        <taxon>Bacillota</taxon>
        <taxon>Bacilli</taxon>
        <taxon>Lactobacillales</taxon>
        <taxon>Aerococcaceae</taxon>
        <taxon>Suicoccus</taxon>
    </lineage>
</organism>
<evidence type="ECO:0000256" key="5">
    <source>
        <dbReference type="ARBA" id="ARBA00023136"/>
    </source>
</evidence>
<reference evidence="7 8" key="1">
    <citation type="submission" date="2017-09" db="EMBL/GenBank/DDBJ databases">
        <title>Complete genome sequence of Oxytococcus suis strain ZY16052.</title>
        <authorList>
            <person name="Li F."/>
        </authorList>
    </citation>
    <scope>NUCLEOTIDE SEQUENCE [LARGE SCALE GENOMIC DNA]</scope>
    <source>
        <strain evidence="7 8">ZY16052</strain>
    </source>
</reference>
<dbReference type="AlphaFoldDB" id="A0A347WJ47"/>
<dbReference type="PANTHER" id="PTHR30509">
    <property type="entry name" value="P-HYDROXYBENZOIC ACID EFFLUX PUMP SUBUNIT-RELATED"/>
    <property type="match status" value="1"/>
</dbReference>
<comment type="subcellular location">
    <subcellularLocation>
        <location evidence="1">Cell membrane</location>
        <topology evidence="1">Multi-pass membrane protein</topology>
    </subcellularLocation>
</comment>
<feature type="transmembrane region" description="Helical" evidence="6">
    <location>
        <begin position="122"/>
        <end position="143"/>
    </location>
</feature>
<keyword evidence="2" id="KW-1003">Cell membrane</keyword>
<keyword evidence="4 6" id="KW-1133">Transmembrane helix</keyword>
<dbReference type="KEGG" id="abae:CL176_03145"/>
<evidence type="ECO:0000256" key="6">
    <source>
        <dbReference type="SAM" id="Phobius"/>
    </source>
</evidence>
<dbReference type="GO" id="GO:0005886">
    <property type="term" value="C:plasma membrane"/>
    <property type="evidence" value="ECO:0007669"/>
    <property type="project" value="UniProtKB-SubCell"/>
</dbReference>
<evidence type="ECO:0008006" key="9">
    <source>
        <dbReference type="Google" id="ProtNLM"/>
    </source>
</evidence>
<dbReference type="EMBL" id="CP023434">
    <property type="protein sequence ID" value="AXY25104.1"/>
    <property type="molecule type" value="Genomic_DNA"/>
</dbReference>
<dbReference type="InterPro" id="IPR010343">
    <property type="entry name" value="ArAE_1"/>
</dbReference>
<keyword evidence="3 6" id="KW-0812">Transmembrane</keyword>
<keyword evidence="8" id="KW-1185">Reference proteome</keyword>
<proteinExistence type="predicted"/>
<dbReference type="PANTHER" id="PTHR30509:SF27">
    <property type="entry name" value="UPF0421 PROTEIN YGAE"/>
    <property type="match status" value="1"/>
</dbReference>
<dbReference type="Pfam" id="PF06081">
    <property type="entry name" value="ArAE_1"/>
    <property type="match status" value="1"/>
</dbReference>
<feature type="transmembrane region" description="Helical" evidence="6">
    <location>
        <begin position="56"/>
        <end position="72"/>
    </location>
</feature>
<keyword evidence="5 6" id="KW-0472">Membrane</keyword>
<evidence type="ECO:0000256" key="2">
    <source>
        <dbReference type="ARBA" id="ARBA00022475"/>
    </source>
</evidence>
<name>A0A347WJ47_9LACT</name>
<accession>A0A347WJ47</accession>
<dbReference type="Proteomes" id="UP000263232">
    <property type="component" value="Chromosome"/>
</dbReference>
<sequence>MKIGARVLKTGLSITLSILISMYLIPDNSPALAGIAAITTTMQSVKKSYESFRNRLLANSIGGIVAVILSYTLGTNPVSIGIAAIILIGVLNALKLSDVLNLAVITVVAVMTSVSNNLALTALYRVLETFIGVTISFLINSLIYPPRYDQRFYDSLTNLTNEILILIRATLRQNITFSIMHQDIVWARNELKQVEQFFDLIRNEVILSKKERYVVARRLVIYRHMITATRATIRLLDTMHNQDAVFASFPDDLRLMIRERVELLMVAHEQVMMKLSGRVSAENVKFIRTPYAYREEYVQKFFDQAWKFLEDKERSNTDVNGVIHIMSAIYRYEESINNLNNILSIYARHYHSEENVVEDSIHSN</sequence>
<feature type="transmembrane region" description="Helical" evidence="6">
    <location>
        <begin position="99"/>
        <end position="116"/>
    </location>
</feature>
<dbReference type="RefSeq" id="WP_118990020.1">
    <property type="nucleotide sequence ID" value="NZ_CP023434.1"/>
</dbReference>
<evidence type="ECO:0000313" key="8">
    <source>
        <dbReference type="Proteomes" id="UP000263232"/>
    </source>
</evidence>
<evidence type="ECO:0000256" key="4">
    <source>
        <dbReference type="ARBA" id="ARBA00022989"/>
    </source>
</evidence>
<protein>
    <recommendedName>
        <fullName evidence="9">Aromatic acid exporter family protein</fullName>
    </recommendedName>
</protein>
<dbReference type="OrthoDB" id="1653617at2"/>
<evidence type="ECO:0000256" key="3">
    <source>
        <dbReference type="ARBA" id="ARBA00022692"/>
    </source>
</evidence>